<proteinExistence type="predicted"/>
<sequence>MNIFPVRNSYYTPKEIYFLSQHMHKKKNLCSSIEKHRLFMFVSQKN</sequence>
<dbReference type="EMBL" id="AWVJ01000192">
    <property type="protein sequence ID" value="ERK41483.1"/>
    <property type="molecule type" value="Genomic_DNA"/>
</dbReference>
<evidence type="ECO:0000313" key="1">
    <source>
        <dbReference type="EMBL" id="ERK41483.1"/>
    </source>
</evidence>
<name>U2QJM2_EUBRA</name>
<dbReference type="HOGENOM" id="CLU_3183850_0_0_9"/>
<organism evidence="1 2">
    <name type="scientific">Eubacterium ramulus ATCC 29099</name>
    <dbReference type="NCBI Taxonomy" id="1256908"/>
    <lineage>
        <taxon>Bacteria</taxon>
        <taxon>Bacillati</taxon>
        <taxon>Bacillota</taxon>
        <taxon>Clostridia</taxon>
        <taxon>Eubacteriales</taxon>
        <taxon>Eubacteriaceae</taxon>
        <taxon>Eubacterium</taxon>
    </lineage>
</organism>
<gene>
    <name evidence="1" type="ORF">HMPREF0373_03228</name>
</gene>
<dbReference type="AlphaFoldDB" id="U2QJM2"/>
<protein>
    <submittedName>
        <fullName evidence="1">Uncharacterized protein</fullName>
    </submittedName>
</protein>
<dbReference type="Proteomes" id="UP000016608">
    <property type="component" value="Unassembled WGS sequence"/>
</dbReference>
<reference evidence="1 2" key="1">
    <citation type="submission" date="2013-06" db="EMBL/GenBank/DDBJ databases">
        <authorList>
            <person name="Weinstock G."/>
            <person name="Sodergren E."/>
            <person name="Lobos E.A."/>
            <person name="Fulton L."/>
            <person name="Fulton R."/>
            <person name="Courtney L."/>
            <person name="Fronick C."/>
            <person name="O'Laughlin M."/>
            <person name="Godfrey J."/>
            <person name="Wilson R.M."/>
            <person name="Miner T."/>
            <person name="Farmer C."/>
            <person name="Delehaunty K."/>
            <person name="Cordes M."/>
            <person name="Minx P."/>
            <person name="Tomlinson C."/>
            <person name="Chen J."/>
            <person name="Wollam A."/>
            <person name="Pepin K.H."/>
            <person name="Bhonagiri V."/>
            <person name="Zhang X."/>
            <person name="Warren W."/>
            <person name="Mitreva M."/>
            <person name="Mardis E.R."/>
            <person name="Wilson R.K."/>
        </authorList>
    </citation>
    <scope>NUCLEOTIDE SEQUENCE [LARGE SCALE GENOMIC DNA]</scope>
    <source>
        <strain evidence="1 2">ATCC 29099</strain>
    </source>
</reference>
<comment type="caution">
    <text evidence="1">The sequence shown here is derived from an EMBL/GenBank/DDBJ whole genome shotgun (WGS) entry which is preliminary data.</text>
</comment>
<keyword evidence="2" id="KW-1185">Reference proteome</keyword>
<evidence type="ECO:0000313" key="2">
    <source>
        <dbReference type="Proteomes" id="UP000016608"/>
    </source>
</evidence>
<accession>U2QJM2</accession>